<dbReference type="RefSeq" id="WP_081012905.1">
    <property type="nucleotide sequence ID" value="NZ_CDNY01000001.1"/>
</dbReference>
<evidence type="ECO:0000313" key="2">
    <source>
        <dbReference type="Proteomes" id="UP000049685"/>
    </source>
</evidence>
<proteinExistence type="predicted"/>
<evidence type="ECO:0000313" key="1">
    <source>
        <dbReference type="EMBL" id="CEN31371.1"/>
    </source>
</evidence>
<dbReference type="NCBIfam" id="TIGR04223">
    <property type="entry name" value="quorum_AgrD"/>
    <property type="match status" value="1"/>
</dbReference>
<dbReference type="EMBL" id="CDNY01000001">
    <property type="protein sequence ID" value="CEN31371.1"/>
    <property type="molecule type" value="Genomic_DNA"/>
</dbReference>
<gene>
    <name evidence="1" type="primary">agrD_1</name>
    <name evidence="1" type="ORF">UMC4404_32031</name>
</gene>
<name>A0A9P1KWN8_PARSO</name>
<sequence length="47" mass="5252">MKKVIGVTLKQVGELAKCTLSISANTTSNWIAHQPKIPESIKKFKKR</sequence>
<protein>
    <submittedName>
        <fullName evidence="1">Autoinducer prepeptide</fullName>
    </submittedName>
</protein>
<organism evidence="1 2">
    <name type="scientific">Paraclostridium sordellii</name>
    <name type="common">Clostridium sordellii</name>
    <dbReference type="NCBI Taxonomy" id="1505"/>
    <lineage>
        <taxon>Bacteria</taxon>
        <taxon>Bacillati</taxon>
        <taxon>Bacillota</taxon>
        <taxon>Clostridia</taxon>
        <taxon>Peptostreptococcales</taxon>
        <taxon>Peptostreptococcaceae</taxon>
        <taxon>Paraclostridium</taxon>
    </lineage>
</organism>
<accession>A0A9P1KWN8</accession>
<dbReference type="Proteomes" id="UP000049685">
    <property type="component" value="Unassembled WGS sequence"/>
</dbReference>
<reference evidence="2" key="1">
    <citation type="submission" date="2015-01" db="EMBL/GenBank/DDBJ databases">
        <authorList>
            <person name="Aslett A.Martin."/>
            <person name="De Silva Nishadi"/>
        </authorList>
    </citation>
    <scope>NUCLEOTIDE SEQUENCE [LARGE SCALE GENOMIC DNA]</scope>
    <source>
        <strain evidence="2">UMC4404</strain>
    </source>
</reference>
<dbReference type="AlphaFoldDB" id="A0A9P1KWN8"/>
<dbReference type="InterPro" id="IPR009229">
    <property type="entry name" value="AgrD"/>
</dbReference>
<comment type="caution">
    <text evidence="1">The sequence shown here is derived from an EMBL/GenBank/DDBJ whole genome shotgun (WGS) entry which is preliminary data.</text>
</comment>